<sequence>MHCPNCKVNYKQNLDDCINCGSNLEEGFVCIECGTVNKEDSAVCNLCGYVFDKAKRIVDRMEKRRENATLEMKEYKKICRNGHVNDVNRVFCSECGSTLKYVHQKELKKYAGSRWGILRSIINMIT</sequence>
<accession>A0A2N5ZDP2</accession>
<evidence type="ECO:0000256" key="1">
    <source>
        <dbReference type="SAM" id="Coils"/>
    </source>
</evidence>
<evidence type="ECO:0000313" key="2">
    <source>
        <dbReference type="EMBL" id="PLX16777.1"/>
    </source>
</evidence>
<proteinExistence type="predicted"/>
<comment type="caution">
    <text evidence="2">The sequence shown here is derived from an EMBL/GenBank/DDBJ whole genome shotgun (WGS) entry which is preliminary data.</text>
</comment>
<protein>
    <recommendedName>
        <fullName evidence="4">DZANK-type domain-containing protein</fullName>
    </recommendedName>
</protein>
<evidence type="ECO:0000313" key="3">
    <source>
        <dbReference type="Proteomes" id="UP000234857"/>
    </source>
</evidence>
<keyword evidence="1" id="KW-0175">Coiled coil</keyword>
<dbReference type="Proteomes" id="UP000234857">
    <property type="component" value="Unassembled WGS sequence"/>
</dbReference>
<gene>
    <name evidence="2" type="ORF">C0601_09325</name>
</gene>
<dbReference type="AlphaFoldDB" id="A0A2N5ZDP2"/>
<organism evidence="2 3">
    <name type="scientific">Muiribacterium halophilum</name>
    <dbReference type="NCBI Taxonomy" id="2053465"/>
    <lineage>
        <taxon>Bacteria</taxon>
        <taxon>Candidatus Muiribacteriota</taxon>
        <taxon>Candidatus Muiribacteriia</taxon>
        <taxon>Candidatus Muiribacteriales</taxon>
        <taxon>Candidatus Muiribacteriaceae</taxon>
        <taxon>Candidatus Muiribacterium</taxon>
    </lineage>
</organism>
<feature type="coiled-coil region" evidence="1">
    <location>
        <begin position="51"/>
        <end position="78"/>
    </location>
</feature>
<evidence type="ECO:0008006" key="4">
    <source>
        <dbReference type="Google" id="ProtNLM"/>
    </source>
</evidence>
<dbReference type="EMBL" id="PKTG01000106">
    <property type="protein sequence ID" value="PLX16777.1"/>
    <property type="molecule type" value="Genomic_DNA"/>
</dbReference>
<name>A0A2N5ZDP2_MUIH1</name>
<reference evidence="2 3" key="1">
    <citation type="submission" date="2017-11" db="EMBL/GenBank/DDBJ databases">
        <title>Genome-resolved metagenomics identifies genetic mobility, metabolic interactions, and unexpected diversity in perchlorate-reducing communities.</title>
        <authorList>
            <person name="Barnum T.P."/>
            <person name="Figueroa I.A."/>
            <person name="Carlstrom C.I."/>
            <person name="Lucas L.N."/>
            <person name="Engelbrektson A.L."/>
            <person name="Coates J.D."/>
        </authorList>
    </citation>
    <scope>NUCLEOTIDE SEQUENCE [LARGE SCALE GENOMIC DNA]</scope>
    <source>
        <strain evidence="2">BM706</strain>
    </source>
</reference>